<organism evidence="4 5">
    <name type="scientific">Bacteroides coprosuis DSM 18011</name>
    <dbReference type="NCBI Taxonomy" id="679937"/>
    <lineage>
        <taxon>Bacteria</taxon>
        <taxon>Pseudomonadati</taxon>
        <taxon>Bacteroidota</taxon>
        <taxon>Bacteroidia</taxon>
        <taxon>Bacteroidales</taxon>
        <taxon>Bacteroidaceae</taxon>
        <taxon>Bacteroides</taxon>
    </lineage>
</organism>
<comment type="similarity">
    <text evidence="1">Belongs to the nitroreductase family.</text>
</comment>
<dbReference type="OrthoDB" id="9809288at2"/>
<keyword evidence="2" id="KW-0560">Oxidoreductase</keyword>
<dbReference type="STRING" id="679937.Bcop_1108"/>
<protein>
    <submittedName>
        <fullName evidence="4">Nitroreductase</fullName>
    </submittedName>
</protein>
<dbReference type="InterPro" id="IPR029479">
    <property type="entry name" value="Nitroreductase"/>
</dbReference>
<dbReference type="InterPro" id="IPR000415">
    <property type="entry name" value="Nitroreductase-like"/>
</dbReference>
<dbReference type="EMBL" id="CM001167">
    <property type="protein sequence ID" value="EGJ71314.1"/>
    <property type="molecule type" value="Genomic_DNA"/>
</dbReference>
<accession>F3ZU69</accession>
<dbReference type="AlphaFoldDB" id="F3ZU69"/>
<dbReference type="Proteomes" id="UP000018439">
    <property type="component" value="Chromosome"/>
</dbReference>
<proteinExistence type="inferred from homology"/>
<dbReference type="eggNOG" id="COG0778">
    <property type="taxonomic scope" value="Bacteria"/>
</dbReference>
<dbReference type="PANTHER" id="PTHR43673:SF10">
    <property type="entry name" value="NADH DEHYDROGENASE_NAD(P)H NITROREDUCTASE XCC3605-RELATED"/>
    <property type="match status" value="1"/>
</dbReference>
<dbReference type="Gene3D" id="3.40.109.10">
    <property type="entry name" value="NADH Oxidase"/>
    <property type="match status" value="1"/>
</dbReference>
<dbReference type="GO" id="GO:0016491">
    <property type="term" value="F:oxidoreductase activity"/>
    <property type="evidence" value="ECO:0007669"/>
    <property type="project" value="UniProtKB-KW"/>
</dbReference>
<sequence>MDIIDRLKWRYATKMMVHKVVPQEKVDRILEAARMAPTSSGLQPYEIYVITNTELKNKIQKIAYDQQVVGQCSHLLVFAVWDNYTEDRINYMFDLTNEVRGHTNDYWEAYRNKLLNFYPPRDSEENFDHIARQSYLGFMSAIMAAAFEEVDATPMEGFDNDALDELLGLREKGLRSTLMLPLGYRDVNEDWLVNQAKVRRPKDEFITYLK</sequence>
<evidence type="ECO:0000256" key="2">
    <source>
        <dbReference type="ARBA" id="ARBA00023002"/>
    </source>
</evidence>
<evidence type="ECO:0000313" key="5">
    <source>
        <dbReference type="Proteomes" id="UP000018439"/>
    </source>
</evidence>
<dbReference type="SUPFAM" id="SSF55469">
    <property type="entry name" value="FMN-dependent nitroreductase-like"/>
    <property type="match status" value="1"/>
</dbReference>
<feature type="domain" description="Nitroreductase" evidence="3">
    <location>
        <begin position="8"/>
        <end position="184"/>
    </location>
</feature>
<dbReference type="HOGENOM" id="CLU_070764_4_1_10"/>
<evidence type="ECO:0000259" key="3">
    <source>
        <dbReference type="Pfam" id="PF00881"/>
    </source>
</evidence>
<name>F3ZU69_9BACE</name>
<evidence type="ECO:0000256" key="1">
    <source>
        <dbReference type="ARBA" id="ARBA00007118"/>
    </source>
</evidence>
<evidence type="ECO:0000313" key="4">
    <source>
        <dbReference type="EMBL" id="EGJ71314.1"/>
    </source>
</evidence>
<gene>
    <name evidence="4" type="ORF">Bcop_1108</name>
</gene>
<dbReference type="PANTHER" id="PTHR43673">
    <property type="entry name" value="NAD(P)H NITROREDUCTASE YDGI-RELATED"/>
    <property type="match status" value="1"/>
</dbReference>
<dbReference type="Pfam" id="PF00881">
    <property type="entry name" value="Nitroreductase"/>
    <property type="match status" value="1"/>
</dbReference>
<reference evidence="4 5" key="1">
    <citation type="journal article" date="2011" name="Stand. Genomic Sci.">
        <title>Non-contiguous finished genome sequence of Bacteroides coprosuis type strain (PC139).</title>
        <authorList>
            <person name="Land M."/>
            <person name="Held B."/>
            <person name="Gronow S."/>
            <person name="Abt B."/>
            <person name="Lucas S."/>
            <person name="Del Rio T.G."/>
            <person name="Nolan M."/>
            <person name="Tice H."/>
            <person name="Cheng J.F."/>
            <person name="Pitluck S."/>
            <person name="Liolios K."/>
            <person name="Pagani I."/>
            <person name="Ivanova N."/>
            <person name="Mavromatis K."/>
            <person name="Mikhailova N."/>
            <person name="Pati A."/>
            <person name="Tapia R."/>
            <person name="Han C."/>
            <person name="Goodwin L."/>
            <person name="Chen A."/>
            <person name="Palaniappan K."/>
            <person name="Hauser L."/>
            <person name="Brambilla E.M."/>
            <person name="Rohde M."/>
            <person name="Goker M."/>
            <person name="Detter J.C."/>
            <person name="Woyke T."/>
            <person name="Bristow J."/>
            <person name="Eisen J.A."/>
            <person name="Markowitz V."/>
            <person name="Hugenholtz P."/>
            <person name="Kyrpides N.C."/>
            <person name="Klenk H.P."/>
            <person name="Lapidus A."/>
        </authorList>
    </citation>
    <scope>NUCLEOTIDE SEQUENCE</scope>
    <source>
        <strain evidence="4 5">DSM 18011</strain>
    </source>
</reference>
<keyword evidence="5" id="KW-1185">Reference proteome</keyword>